<evidence type="ECO:0000313" key="1">
    <source>
        <dbReference type="EMBL" id="VFK81212.1"/>
    </source>
</evidence>
<protein>
    <submittedName>
        <fullName evidence="1">Uncharacterized protein</fullName>
    </submittedName>
</protein>
<proteinExistence type="predicted"/>
<sequence length="107" mass="12215">MRRNTQPGLIKELKGLDGEGIMVVVGGVISAQNYDFPYQNGCFGHLRTGWVFRWWPGRWLRSWMGGMGREFSPQAKIYMRAPGGRARGEEHGKNYCQGNCGKRIHTR</sequence>
<gene>
    <name evidence="1" type="ORF">BECKSD772D_GA0070982_12543</name>
</gene>
<dbReference type="EMBL" id="CAADHB010000254">
    <property type="protein sequence ID" value="VFK81212.1"/>
    <property type="molecule type" value="Genomic_DNA"/>
</dbReference>
<accession>A0A451BSE3</accession>
<dbReference type="AlphaFoldDB" id="A0A451BSE3"/>
<name>A0A451BSE3_9GAMM</name>
<dbReference type="InterPro" id="IPR036724">
    <property type="entry name" value="Cobalamin-bd_sf"/>
</dbReference>
<dbReference type="GO" id="GO:0031419">
    <property type="term" value="F:cobalamin binding"/>
    <property type="evidence" value="ECO:0007669"/>
    <property type="project" value="InterPro"/>
</dbReference>
<organism evidence="1">
    <name type="scientific">Candidatus Kentrum sp. SD</name>
    <dbReference type="NCBI Taxonomy" id="2126332"/>
    <lineage>
        <taxon>Bacteria</taxon>
        <taxon>Pseudomonadati</taxon>
        <taxon>Pseudomonadota</taxon>
        <taxon>Gammaproteobacteria</taxon>
        <taxon>Candidatus Kentrum</taxon>
    </lineage>
</organism>
<dbReference type="SUPFAM" id="SSF52242">
    <property type="entry name" value="Cobalamin (vitamin B12)-binding domain"/>
    <property type="match status" value="1"/>
</dbReference>
<reference evidence="1" key="1">
    <citation type="submission" date="2019-02" db="EMBL/GenBank/DDBJ databases">
        <authorList>
            <person name="Gruber-Vodicka R. H."/>
            <person name="Seah K. B. B."/>
        </authorList>
    </citation>
    <scope>NUCLEOTIDE SEQUENCE</scope>
    <source>
        <strain evidence="1">BECK_S127</strain>
    </source>
</reference>
<dbReference type="GO" id="GO:0046872">
    <property type="term" value="F:metal ion binding"/>
    <property type="evidence" value="ECO:0007669"/>
    <property type="project" value="InterPro"/>
</dbReference>